<evidence type="ECO:0000313" key="2">
    <source>
        <dbReference type="EMBL" id="KZL48858.1"/>
    </source>
</evidence>
<proteinExistence type="predicted"/>
<dbReference type="EMBL" id="LWAJ01000217">
    <property type="protein sequence ID" value="KZL48858.1"/>
    <property type="molecule type" value="Genomic_DNA"/>
</dbReference>
<evidence type="ECO:0000256" key="1">
    <source>
        <dbReference type="SAM" id="Phobius"/>
    </source>
</evidence>
<sequence>MFQATRRRLAIWYTAVTAVLLLLFASGVYLYVRSTLIERVDDTLNHVVEIVERSLVMKTVV</sequence>
<evidence type="ECO:0000313" key="3">
    <source>
        <dbReference type="Proteomes" id="UP000076555"/>
    </source>
</evidence>
<keyword evidence="1" id="KW-0472">Membrane</keyword>
<keyword evidence="1" id="KW-0812">Transmembrane</keyword>
<accession>A0A166IUC1</accession>
<gene>
    <name evidence="2" type="ORF">A2T98_15830</name>
</gene>
<protein>
    <submittedName>
        <fullName evidence="2">Uncharacterized protein</fullName>
    </submittedName>
</protein>
<keyword evidence="1" id="KW-1133">Transmembrane helix</keyword>
<feature type="transmembrane region" description="Helical" evidence="1">
    <location>
        <begin position="12"/>
        <end position="32"/>
    </location>
</feature>
<dbReference type="OrthoDB" id="9813151at2"/>
<organism evidence="2 3">
    <name type="scientific">Nodularia spumigena CENA596</name>
    <dbReference type="NCBI Taxonomy" id="1819295"/>
    <lineage>
        <taxon>Bacteria</taxon>
        <taxon>Bacillati</taxon>
        <taxon>Cyanobacteriota</taxon>
        <taxon>Cyanophyceae</taxon>
        <taxon>Nostocales</taxon>
        <taxon>Nodulariaceae</taxon>
        <taxon>Nodularia</taxon>
    </lineage>
</organism>
<reference evidence="2 3" key="1">
    <citation type="submission" date="2016-04" db="EMBL/GenBank/DDBJ databases">
        <title>Draft Genome Assembly of the Bloom-forming Cyanobacterium Nodularia spumigena Strain CENA596 in Shrimp Production Ponds.</title>
        <authorList>
            <person name="Popin R.V."/>
            <person name="Rigonato J."/>
            <person name="Abreu V.A."/>
            <person name="Andreote A.P."/>
            <person name="Silveira S.B."/>
            <person name="Odebrecht C."/>
            <person name="Fiore M.F."/>
        </authorList>
    </citation>
    <scope>NUCLEOTIDE SEQUENCE [LARGE SCALE GENOMIC DNA]</scope>
    <source>
        <strain evidence="2 3">CENA596</strain>
    </source>
</reference>
<name>A0A166IUC1_NODSP</name>
<dbReference type="AlphaFoldDB" id="A0A166IUC1"/>
<dbReference type="Proteomes" id="UP000076555">
    <property type="component" value="Unassembled WGS sequence"/>
</dbReference>
<comment type="caution">
    <text evidence="2">The sequence shown here is derived from an EMBL/GenBank/DDBJ whole genome shotgun (WGS) entry which is preliminary data.</text>
</comment>